<proteinExistence type="predicted"/>
<name>A0ABW5LH05_9FLAO</name>
<sequence length="516" mass="56849">MKTSILKMPQAFILICIISTLIACSSCSKDEDVIPGDPVNPEANNINDFIKNLDYDANQLLGLEDTGGEALLKTPGETTTDNSYNEGIETTCVRVDYNLKANFEDVAILRPTNGIVWPGALVIGNQTMRDGLPEAFTLGRAPMTIRLDLPGIGEAGNIRIEDPRNSNVQAKIDEALEYWNANAYQEGYVNASNSSYAASTSYSSKQMSLEVGMNTEWATGDVSAQFNYETTSTRRVAIMVFKQVFYTITMDTPDNPADVFRADVSLTQIENAFNSTTPPAYVHSVNYGRIIMFRMETTAEATEAELTGAFNYASGLNSASGTVEAKYKEILNESNITTVTIGGNAAVASEAVSAQNFGDLQSIIKGENAVYSRDNPGVPIAYTIRFLKDNSLAKMGYTTDYVALNCTATGRQHNQIEFINNVADNFRIGIEYKSKQEGGTIDYDNIVWKENKIDGSTTAITPPDGAYDIFYYVERAKFGAGYERKLKDNIGGYVHDYEDCWESYRDILEVKVRTCQ</sequence>
<dbReference type="RefSeq" id="WP_378292274.1">
    <property type="nucleotide sequence ID" value="NZ_JBHULE010000019.1"/>
</dbReference>
<dbReference type="InterPro" id="IPR036363">
    <property type="entry name" value="Thiol_cytolysin_ab_sf"/>
</dbReference>
<dbReference type="SUPFAM" id="SSF56978">
    <property type="entry name" value="Perfringolysin"/>
    <property type="match status" value="1"/>
</dbReference>
<dbReference type="Gene3D" id="3.30.1040.20">
    <property type="match status" value="1"/>
</dbReference>
<evidence type="ECO:0000313" key="3">
    <source>
        <dbReference type="Proteomes" id="UP001597319"/>
    </source>
</evidence>
<dbReference type="Gene3D" id="3.90.840.10">
    <property type="entry name" value="Thiol-activated cytolysin superfamily/Thiol-activated cytolysin, alpha-beta domain"/>
    <property type="match status" value="1"/>
</dbReference>
<dbReference type="PROSITE" id="PS51257">
    <property type="entry name" value="PROKAR_LIPOPROTEIN"/>
    <property type="match status" value="1"/>
</dbReference>
<accession>A0ABW5LH05</accession>
<evidence type="ECO:0000313" key="2">
    <source>
        <dbReference type="EMBL" id="MFD2563114.1"/>
    </source>
</evidence>
<dbReference type="PRINTS" id="PR01400">
    <property type="entry name" value="TACYTOLYSIN"/>
</dbReference>
<comment type="caution">
    <text evidence="2">The sequence shown here is derived from an EMBL/GenBank/DDBJ whole genome shotgun (WGS) entry which is preliminary data.</text>
</comment>
<protein>
    <submittedName>
        <fullName evidence="2">Thiol-activated cytolysin family protein</fullName>
    </submittedName>
</protein>
<dbReference type="Proteomes" id="UP001597319">
    <property type="component" value="Unassembled WGS sequence"/>
</dbReference>
<organism evidence="2 3">
    <name type="scientific">Aquimarina rubra</name>
    <dbReference type="NCBI Taxonomy" id="1920033"/>
    <lineage>
        <taxon>Bacteria</taxon>
        <taxon>Pseudomonadati</taxon>
        <taxon>Bacteroidota</taxon>
        <taxon>Flavobacteriia</taxon>
        <taxon>Flavobacteriales</taxon>
        <taxon>Flavobacteriaceae</taxon>
        <taxon>Aquimarina</taxon>
    </lineage>
</organism>
<reference evidence="3" key="1">
    <citation type="journal article" date="2019" name="Int. J. Syst. Evol. Microbiol.">
        <title>The Global Catalogue of Microorganisms (GCM) 10K type strain sequencing project: providing services to taxonomists for standard genome sequencing and annotation.</title>
        <authorList>
            <consortium name="The Broad Institute Genomics Platform"/>
            <consortium name="The Broad Institute Genome Sequencing Center for Infectious Disease"/>
            <person name="Wu L."/>
            <person name="Ma J."/>
        </authorList>
    </citation>
    <scope>NUCLEOTIDE SEQUENCE [LARGE SCALE GENOMIC DNA]</scope>
    <source>
        <strain evidence="3">KCTC 52274</strain>
    </source>
</reference>
<keyword evidence="3" id="KW-1185">Reference proteome</keyword>
<dbReference type="InterPro" id="IPR036359">
    <property type="entry name" value="Thiol_cytolysin_sf"/>
</dbReference>
<gene>
    <name evidence="2" type="ORF">ACFSR1_10590</name>
</gene>
<dbReference type="Gene3D" id="3.40.30.40">
    <property type="entry name" value="Perfringolysin"/>
    <property type="match status" value="1"/>
</dbReference>
<keyword evidence="1" id="KW-0732">Signal</keyword>
<dbReference type="InterPro" id="IPR001869">
    <property type="entry name" value="Thiol_cytolysin"/>
</dbReference>
<dbReference type="EMBL" id="JBHULE010000019">
    <property type="protein sequence ID" value="MFD2563114.1"/>
    <property type="molecule type" value="Genomic_DNA"/>
</dbReference>
<evidence type="ECO:0000256" key="1">
    <source>
        <dbReference type="SAM" id="SignalP"/>
    </source>
</evidence>
<feature type="chain" id="PRO_5047070032" evidence="1">
    <location>
        <begin position="24"/>
        <end position="516"/>
    </location>
</feature>
<feature type="signal peptide" evidence="1">
    <location>
        <begin position="1"/>
        <end position="23"/>
    </location>
</feature>
<dbReference type="Pfam" id="PF01289">
    <property type="entry name" value="Thiol_cytolysin"/>
    <property type="match status" value="1"/>
</dbReference>